<reference evidence="2" key="1">
    <citation type="journal article" date="2021" name="Nat. Commun.">
        <title>Genetic determinants of endophytism in the Arabidopsis root mycobiome.</title>
        <authorList>
            <person name="Mesny F."/>
            <person name="Miyauchi S."/>
            <person name="Thiergart T."/>
            <person name="Pickel B."/>
            <person name="Atanasova L."/>
            <person name="Karlsson M."/>
            <person name="Huettel B."/>
            <person name="Barry K.W."/>
            <person name="Haridas S."/>
            <person name="Chen C."/>
            <person name="Bauer D."/>
            <person name="Andreopoulos W."/>
            <person name="Pangilinan J."/>
            <person name="LaButti K."/>
            <person name="Riley R."/>
            <person name="Lipzen A."/>
            <person name="Clum A."/>
            <person name="Drula E."/>
            <person name="Henrissat B."/>
            <person name="Kohler A."/>
            <person name="Grigoriev I.V."/>
            <person name="Martin F.M."/>
            <person name="Hacquard S."/>
        </authorList>
    </citation>
    <scope>NUCLEOTIDE SEQUENCE</scope>
    <source>
        <strain evidence="2">MPI-CAGE-AT-0147</strain>
    </source>
</reference>
<feature type="transmembrane region" description="Helical" evidence="1">
    <location>
        <begin position="91"/>
        <end position="112"/>
    </location>
</feature>
<name>A0A9P9EYM8_9HYPO</name>
<evidence type="ECO:0000313" key="2">
    <source>
        <dbReference type="EMBL" id="KAH7148646.1"/>
    </source>
</evidence>
<proteinExistence type="predicted"/>
<keyword evidence="3" id="KW-1185">Reference proteome</keyword>
<sequence length="157" mass="18278">MLDLWALAGHCASNFDHPFDGFFLSFSSQMPPLIRGFLLALGTADIYQALELLELLEFFYLFFCTWPSSCRDFKCLLMEEVTHTLGGCYRLWILDVLFAFAFYLFSFFFFSFQHSFPSYIWKDVVLPIRHGLCRLQSALPAARAQIIQELNLEHGMF</sequence>
<evidence type="ECO:0000313" key="3">
    <source>
        <dbReference type="Proteomes" id="UP000738349"/>
    </source>
</evidence>
<organism evidence="2 3">
    <name type="scientific">Dactylonectria macrodidyma</name>
    <dbReference type="NCBI Taxonomy" id="307937"/>
    <lineage>
        <taxon>Eukaryota</taxon>
        <taxon>Fungi</taxon>
        <taxon>Dikarya</taxon>
        <taxon>Ascomycota</taxon>
        <taxon>Pezizomycotina</taxon>
        <taxon>Sordariomycetes</taxon>
        <taxon>Hypocreomycetidae</taxon>
        <taxon>Hypocreales</taxon>
        <taxon>Nectriaceae</taxon>
        <taxon>Dactylonectria</taxon>
    </lineage>
</organism>
<accession>A0A9P9EYM8</accession>
<keyword evidence="1" id="KW-1133">Transmembrane helix</keyword>
<dbReference type="Proteomes" id="UP000738349">
    <property type="component" value="Unassembled WGS sequence"/>
</dbReference>
<keyword evidence="1" id="KW-0472">Membrane</keyword>
<dbReference type="EMBL" id="JAGMUV010000007">
    <property type="protein sequence ID" value="KAH7148646.1"/>
    <property type="molecule type" value="Genomic_DNA"/>
</dbReference>
<protein>
    <submittedName>
        <fullName evidence="2">Uncharacterized protein</fullName>
    </submittedName>
</protein>
<keyword evidence="1" id="KW-0812">Transmembrane</keyword>
<dbReference type="AlphaFoldDB" id="A0A9P9EYM8"/>
<comment type="caution">
    <text evidence="2">The sequence shown here is derived from an EMBL/GenBank/DDBJ whole genome shotgun (WGS) entry which is preliminary data.</text>
</comment>
<evidence type="ECO:0000256" key="1">
    <source>
        <dbReference type="SAM" id="Phobius"/>
    </source>
</evidence>
<gene>
    <name evidence="2" type="ORF">EDB81DRAFT_469875</name>
</gene>